<sequence length="132" mass="15447">MKRIISFSIVMLLCCTFGSRAQNIEISKKDAVIINHMFDQHKQLLEISAMKDSIMQSLREVVDNKTLIIENQLEQLRKYDEMMMKNDTIISNHKKMVEIYEKSLKKERQKSAFWKYVGLLSSAVAITTFLIK</sequence>
<keyword evidence="1" id="KW-0472">Membrane</keyword>
<keyword evidence="1" id="KW-0812">Transmembrane</keyword>
<keyword evidence="1" id="KW-1133">Transmembrane helix</keyword>
<protein>
    <submittedName>
        <fullName evidence="2">Uncharacterized protein</fullName>
    </submittedName>
</protein>
<name>A0A8S5VU40_9CAUD</name>
<reference evidence="2" key="1">
    <citation type="journal article" date="2021" name="Proc. Natl. Acad. Sci. U.S.A.">
        <title>A Catalog of Tens of Thousands of Viruses from Human Metagenomes Reveals Hidden Associations with Chronic Diseases.</title>
        <authorList>
            <person name="Tisza M.J."/>
            <person name="Buck C.B."/>
        </authorList>
    </citation>
    <scope>NUCLEOTIDE SEQUENCE</scope>
    <source>
        <strain evidence="2">CtASH1</strain>
    </source>
</reference>
<organism evidence="2">
    <name type="scientific">Ackermannviridae sp</name>
    <dbReference type="NCBI Taxonomy" id="2831612"/>
    <lineage>
        <taxon>Viruses</taxon>
        <taxon>Duplodnaviria</taxon>
        <taxon>Heunggongvirae</taxon>
        <taxon>Uroviricota</taxon>
        <taxon>Caudoviricetes</taxon>
        <taxon>Pantevenvirales</taxon>
        <taxon>Ackermannviridae</taxon>
    </lineage>
</organism>
<evidence type="ECO:0000313" key="2">
    <source>
        <dbReference type="EMBL" id="DAG97999.1"/>
    </source>
</evidence>
<feature type="transmembrane region" description="Helical" evidence="1">
    <location>
        <begin position="113"/>
        <end position="131"/>
    </location>
</feature>
<dbReference type="EMBL" id="BK035393">
    <property type="protein sequence ID" value="DAG97999.1"/>
    <property type="molecule type" value="Genomic_DNA"/>
</dbReference>
<accession>A0A8S5VU40</accession>
<evidence type="ECO:0000256" key="1">
    <source>
        <dbReference type="SAM" id="Phobius"/>
    </source>
</evidence>
<proteinExistence type="predicted"/>